<dbReference type="EMBL" id="CP063767">
    <property type="protein sequence ID" value="QOY61045.1"/>
    <property type="molecule type" value="Genomic_DNA"/>
</dbReference>
<dbReference type="KEGG" id="tio:INP52_02225"/>
<evidence type="ECO:0000313" key="1">
    <source>
        <dbReference type="EMBL" id="QOY61045.1"/>
    </source>
</evidence>
<organism evidence="1 2">
    <name type="scientific">Thermophilibacter immobilis</name>
    <dbReference type="NCBI Taxonomy" id="2779519"/>
    <lineage>
        <taxon>Bacteria</taxon>
        <taxon>Bacillati</taxon>
        <taxon>Actinomycetota</taxon>
        <taxon>Coriobacteriia</taxon>
        <taxon>Coriobacteriales</taxon>
        <taxon>Atopobiaceae</taxon>
        <taxon>Thermophilibacter</taxon>
    </lineage>
</organism>
<protein>
    <submittedName>
        <fullName evidence="1">Uncharacterized protein</fullName>
    </submittedName>
</protein>
<gene>
    <name evidence="1" type="ORF">INP52_02225</name>
</gene>
<proteinExistence type="predicted"/>
<dbReference type="RefSeq" id="WP_194372035.1">
    <property type="nucleotide sequence ID" value="NZ_CP063767.1"/>
</dbReference>
<dbReference type="Proteomes" id="UP000593735">
    <property type="component" value="Chromosome"/>
</dbReference>
<name>A0A7S7M977_9ACTN</name>
<sequence length="86" mass="9608">MDTWGVRAEEYGELQRLVDALFPTRASRAVTKLDVVAKADVFDLCADMREVVDMLPSRTYGRTRLCDQLNSIVTAHGWGAVYGTVE</sequence>
<accession>A0A7S7M977</accession>
<dbReference type="AlphaFoldDB" id="A0A7S7M977"/>
<reference evidence="1 2" key="1">
    <citation type="submission" date="2020-10" db="EMBL/GenBank/DDBJ databases">
        <title>Olsenella immobilis sp.nov., isolated from the mud in a fermentation cellar used for the production of Chinese strong-flavoured liquor.</title>
        <authorList>
            <person name="Lu L."/>
        </authorList>
    </citation>
    <scope>NUCLEOTIDE SEQUENCE [LARGE SCALE GENOMIC DNA]</scope>
    <source>
        <strain evidence="1 2">LZLJ-2</strain>
    </source>
</reference>
<keyword evidence="2" id="KW-1185">Reference proteome</keyword>
<evidence type="ECO:0000313" key="2">
    <source>
        <dbReference type="Proteomes" id="UP000593735"/>
    </source>
</evidence>